<dbReference type="OrthoDB" id="9795056at2"/>
<dbReference type="InterPro" id="IPR012347">
    <property type="entry name" value="Ferritin-like"/>
</dbReference>
<dbReference type="EMBL" id="CP021112">
    <property type="protein sequence ID" value="ARP99596.1"/>
    <property type="molecule type" value="Genomic_DNA"/>
</dbReference>
<sequence>MGWFSDDIETFEHLFVHSLQDIYYAERQIEKSLPDMIDKASDAELKRGFQMHLRQTKMQIKRLEQAFKKIQRTPQGTKCPAIDGILEEAQDIAGDVGDKVVLNAALIAAAQAVEHYEITRYGTLTSWAKLLGHADVAKLLYANLKEEKATDKKLNDIAKRKINKKALARKPKGLTPAERLEEAMIGIPPLG</sequence>
<reference evidence="1 2" key="1">
    <citation type="submission" date="2017-05" db="EMBL/GenBank/DDBJ databases">
        <title>Full genome sequence of Pseudorhodoplanes sinuspersici.</title>
        <authorList>
            <person name="Dastgheib S.M.M."/>
            <person name="Shavandi M."/>
            <person name="Tirandaz H."/>
        </authorList>
    </citation>
    <scope>NUCLEOTIDE SEQUENCE [LARGE SCALE GENOMIC DNA]</scope>
    <source>
        <strain evidence="1 2">RIPI110</strain>
    </source>
</reference>
<dbReference type="SUPFAM" id="SSF47240">
    <property type="entry name" value="Ferritin-like"/>
    <property type="match status" value="1"/>
</dbReference>
<name>A0A1W6ZQC5_9HYPH</name>
<dbReference type="CDD" id="cd07909">
    <property type="entry name" value="YciF"/>
    <property type="match status" value="1"/>
</dbReference>
<dbReference type="AlphaFoldDB" id="A0A1W6ZQC5"/>
<keyword evidence="2" id="KW-1185">Reference proteome</keyword>
<dbReference type="RefSeq" id="WP_086088005.1">
    <property type="nucleotide sequence ID" value="NZ_CP021112.1"/>
</dbReference>
<evidence type="ECO:0000313" key="2">
    <source>
        <dbReference type="Proteomes" id="UP000194137"/>
    </source>
</evidence>
<dbReference type="InterPro" id="IPR010287">
    <property type="entry name" value="DUF892_YciF-like"/>
</dbReference>
<evidence type="ECO:0000313" key="1">
    <source>
        <dbReference type="EMBL" id="ARP99596.1"/>
    </source>
</evidence>
<protein>
    <submittedName>
        <fullName evidence="1">Uncharacterized protein</fullName>
    </submittedName>
</protein>
<gene>
    <name evidence="1" type="ORF">CAK95_11240</name>
</gene>
<proteinExistence type="predicted"/>
<dbReference type="InterPro" id="IPR009078">
    <property type="entry name" value="Ferritin-like_SF"/>
</dbReference>
<dbReference type="Gene3D" id="1.20.1260.10">
    <property type="match status" value="1"/>
</dbReference>
<dbReference type="InterPro" id="IPR047114">
    <property type="entry name" value="YciF"/>
</dbReference>
<dbReference type="PANTHER" id="PTHR30565:SF9">
    <property type="entry name" value="PROTEIN YCIF"/>
    <property type="match status" value="1"/>
</dbReference>
<dbReference type="STRING" id="1235591.CAK95_11240"/>
<dbReference type="Proteomes" id="UP000194137">
    <property type="component" value="Chromosome"/>
</dbReference>
<dbReference type="Pfam" id="PF05974">
    <property type="entry name" value="DUF892"/>
    <property type="match status" value="1"/>
</dbReference>
<dbReference type="PANTHER" id="PTHR30565">
    <property type="entry name" value="PROTEIN YCIF"/>
    <property type="match status" value="1"/>
</dbReference>
<accession>A0A1W6ZQC5</accession>
<dbReference type="KEGG" id="psin:CAK95_11240"/>
<organism evidence="1 2">
    <name type="scientific">Pseudorhodoplanes sinuspersici</name>
    <dbReference type="NCBI Taxonomy" id="1235591"/>
    <lineage>
        <taxon>Bacteria</taxon>
        <taxon>Pseudomonadati</taxon>
        <taxon>Pseudomonadota</taxon>
        <taxon>Alphaproteobacteria</taxon>
        <taxon>Hyphomicrobiales</taxon>
        <taxon>Pseudorhodoplanes</taxon>
    </lineage>
</organism>